<dbReference type="EMBL" id="CP040710">
    <property type="protein sequence ID" value="QCX00665.1"/>
    <property type="molecule type" value="Genomic_DNA"/>
</dbReference>
<feature type="signal peptide" evidence="1">
    <location>
        <begin position="1"/>
        <end position="22"/>
    </location>
</feature>
<keyword evidence="1" id="KW-0732">Signal</keyword>
<evidence type="ECO:0000256" key="1">
    <source>
        <dbReference type="SAM" id="SignalP"/>
    </source>
</evidence>
<evidence type="ECO:0000313" key="2">
    <source>
        <dbReference type="EMBL" id="QCX00665.1"/>
    </source>
</evidence>
<sequence>MKHLRKIIIMCFALCWGMGSSAQTISTKDEKNRRILGKQAAQLMLRTLITKAMKKDLKDASNDLENDLEKQYGPNNYDLKADFIAKAGLKSVMAIGVPKFLDKFKNLPYMPQSKKDYISGSSYNTATDLAFLTFLSNENVKASDRQKIYRIRREILRTYSKDEKNVRKILFLCAIGYIVLENDTSPAELLTQLEILL</sequence>
<reference evidence="2 3" key="1">
    <citation type="submission" date="2019-05" db="EMBL/GenBank/DDBJ databases">
        <title>Genome sequencing of F202Z8.</title>
        <authorList>
            <person name="Kwon Y.M."/>
        </authorList>
    </citation>
    <scope>NUCLEOTIDE SEQUENCE [LARGE SCALE GENOMIC DNA]</scope>
    <source>
        <strain evidence="2 3">F202Z8</strain>
    </source>
</reference>
<name>A0A5B7SPQ7_9FLAO</name>
<dbReference type="Proteomes" id="UP000310017">
    <property type="component" value="Chromosome"/>
</dbReference>
<feature type="chain" id="PRO_5023131501" evidence="1">
    <location>
        <begin position="23"/>
        <end position="197"/>
    </location>
</feature>
<proteinExistence type="predicted"/>
<gene>
    <name evidence="2" type="ORF">FGM00_11310</name>
</gene>
<dbReference type="RefSeq" id="WP_138853010.1">
    <property type="nucleotide sequence ID" value="NZ_CP040710.1"/>
</dbReference>
<evidence type="ECO:0000313" key="3">
    <source>
        <dbReference type="Proteomes" id="UP000310017"/>
    </source>
</evidence>
<dbReference type="AlphaFoldDB" id="A0A5B7SPQ7"/>
<accession>A0A5B7SPQ7</accession>
<organism evidence="2 3">
    <name type="scientific">Aggregatimonas sangjinii</name>
    <dbReference type="NCBI Taxonomy" id="2583587"/>
    <lineage>
        <taxon>Bacteria</taxon>
        <taxon>Pseudomonadati</taxon>
        <taxon>Bacteroidota</taxon>
        <taxon>Flavobacteriia</taxon>
        <taxon>Flavobacteriales</taxon>
        <taxon>Flavobacteriaceae</taxon>
        <taxon>Aggregatimonas</taxon>
    </lineage>
</organism>
<dbReference type="KEGG" id="asag:FGM00_11310"/>
<dbReference type="OrthoDB" id="1439508at2"/>
<protein>
    <submittedName>
        <fullName evidence="2">Uncharacterized protein</fullName>
    </submittedName>
</protein>
<keyword evidence="3" id="KW-1185">Reference proteome</keyword>